<organism evidence="2 3">
    <name type="scientific">Ectothiorhodospira haloalkaliphila</name>
    <dbReference type="NCBI Taxonomy" id="421628"/>
    <lineage>
        <taxon>Bacteria</taxon>
        <taxon>Pseudomonadati</taxon>
        <taxon>Pseudomonadota</taxon>
        <taxon>Gammaproteobacteria</taxon>
        <taxon>Chromatiales</taxon>
        <taxon>Ectothiorhodospiraceae</taxon>
        <taxon>Ectothiorhodospira</taxon>
    </lineage>
</organism>
<dbReference type="KEGG" id="hhc:M911_06205"/>
<dbReference type="InterPro" id="IPR004291">
    <property type="entry name" value="Transposase_IS66_central"/>
</dbReference>
<dbReference type="AlphaFoldDB" id="W8KYP5"/>
<proteinExistence type="predicted"/>
<gene>
    <name evidence="2" type="ORF">M911_06205</name>
</gene>
<reference evidence="2 3" key="1">
    <citation type="journal article" date="2014" name="J Genomics">
        <title>Draft Genome Sequence of the Extremely Halophilic Phototrophic Purple Sulfur Bacterium Halorhodospira halochloris.</title>
        <authorList>
            <person name="Singh K.S."/>
            <person name="Kirksey J."/>
            <person name="Hoff W.D."/>
            <person name="Deole R."/>
        </authorList>
    </citation>
    <scope>NUCLEOTIDE SEQUENCE [LARGE SCALE GENOMIC DNA]</scope>
    <source>
        <strain evidence="2 3">A</strain>
    </source>
</reference>
<dbReference type="HOGENOM" id="CLU_1903779_0_0_6"/>
<dbReference type="Proteomes" id="UP000019442">
    <property type="component" value="Chromosome"/>
</dbReference>
<accession>W8KYP5</accession>
<dbReference type="EMBL" id="CP007268">
    <property type="protein sequence ID" value="AHK80641.1"/>
    <property type="molecule type" value="Genomic_DNA"/>
</dbReference>
<dbReference type="RefSeq" id="WP_025281223.1">
    <property type="nucleotide sequence ID" value="NZ_CP007268.1"/>
</dbReference>
<dbReference type="PANTHER" id="PTHR33678">
    <property type="entry name" value="BLL1576 PROTEIN"/>
    <property type="match status" value="1"/>
</dbReference>
<evidence type="ECO:0000313" key="2">
    <source>
        <dbReference type="EMBL" id="AHK80641.1"/>
    </source>
</evidence>
<dbReference type="Pfam" id="PF03050">
    <property type="entry name" value="DDE_Tnp_IS66"/>
    <property type="match status" value="1"/>
</dbReference>
<name>W8KYP5_9GAMM</name>
<dbReference type="InterPro" id="IPR052344">
    <property type="entry name" value="Transposase-related"/>
</dbReference>
<reference evidence="3" key="2">
    <citation type="submission" date="2014-02" db="EMBL/GenBank/DDBJ databases">
        <title>Draft Genome Sequence of extremely halophilic bacteria Halorhodospira halochloris.</title>
        <authorList>
            <person name="Singh K.S."/>
        </authorList>
    </citation>
    <scope>NUCLEOTIDE SEQUENCE [LARGE SCALE GENOMIC DNA]</scope>
    <source>
        <strain evidence="3">A</strain>
    </source>
</reference>
<sequence length="133" mass="15437">MPRFFNNAGPTGREDGIIPVFYDYNTNGSQEGPLEHLRDCQGYLQADAYAGYLNAERIQEALIWCACWAHASRPFEKIARKHKKRGRVHLVMKLITAIYQVESRLRQQGITDPEQIRELLPYHWEPRPGLRGE</sequence>
<feature type="domain" description="Transposase IS66 central" evidence="1">
    <location>
        <begin position="20"/>
        <end position="115"/>
    </location>
</feature>
<dbReference type="OrthoDB" id="9800877at2"/>
<evidence type="ECO:0000313" key="3">
    <source>
        <dbReference type="Proteomes" id="UP000019442"/>
    </source>
</evidence>
<evidence type="ECO:0000259" key="1">
    <source>
        <dbReference type="Pfam" id="PF03050"/>
    </source>
</evidence>
<keyword evidence="3" id="KW-1185">Reference proteome</keyword>
<protein>
    <recommendedName>
        <fullName evidence="1">Transposase IS66 central domain-containing protein</fullName>
    </recommendedName>
</protein>